<accession>A0ABN8MYK5</accession>
<comment type="caution">
    <text evidence="7">The sequence shown here is derived from an EMBL/GenBank/DDBJ whole genome shotgun (WGS) entry which is preliminary data.</text>
</comment>
<comment type="subcellular location">
    <subcellularLocation>
        <location evidence="1">Membrane</location>
        <topology evidence="1">Multi-pass membrane protein</topology>
    </subcellularLocation>
</comment>
<feature type="transmembrane region" description="Helical" evidence="5">
    <location>
        <begin position="248"/>
        <end position="266"/>
    </location>
</feature>
<feature type="transmembrane region" description="Helical" evidence="5">
    <location>
        <begin position="308"/>
        <end position="328"/>
    </location>
</feature>
<evidence type="ECO:0000313" key="7">
    <source>
        <dbReference type="EMBL" id="CAH3036989.1"/>
    </source>
</evidence>
<feature type="transmembrane region" description="Helical" evidence="5">
    <location>
        <begin position="278"/>
        <end position="296"/>
    </location>
</feature>
<feature type="transmembrane region" description="Helical" evidence="5">
    <location>
        <begin position="348"/>
        <end position="371"/>
    </location>
</feature>
<sequence length="568" mass="62302">MEGEGCNVCGTPTVIYYGDRCRCRCISTPLLATPLNNGMLHTFFSAILWSKHYSYFFTSFCRPSVFRQIADFANVFKAFLGTNWIGLPFAFKESGVVLGLIGILVIAFITDHCCQLIIKCKKAAVQQVLDTVPQSKDVESQDSNIAALRNTVEKRMLFGEIGRIALGKWGVLLVNGALIATQYGFCVGYFIFLGQTISSMFPTPPKTHAVTTTMLPIHNVSNINLTNITSPTNGYVQKTLSADHDHTPPFAVLILLPLVPLILFSYIRGVRRLGPVSFAANIALLMAFVSVVGYMLSGLKFKFSELRLVHWATFPVFFGQVTSAYEGIGTIISIETSMAENRHRFPLYLHFAIGGLSMILAFFGLLGYAVYGEAVEQIVTESFPQGVLILIVRCLLCFAILLTYPLQIFPVIEIVEGWLFKPERNVSTEGSVNTDSNSTVNNVAMSQGGMVGSASECSMLLAPEIPKQKSRLRQWKKNLLRTCLVLSTAGIAIALKDDFAYVSAIVGSMGSSTLGFILPCVFHMILCRDLITTRTKVKDCLFIAFGVIGGLVGIAVTIQQIVEQFSKT</sequence>
<evidence type="ECO:0000256" key="4">
    <source>
        <dbReference type="ARBA" id="ARBA00023136"/>
    </source>
</evidence>
<evidence type="ECO:0000256" key="2">
    <source>
        <dbReference type="ARBA" id="ARBA00022692"/>
    </source>
</evidence>
<evidence type="ECO:0000256" key="5">
    <source>
        <dbReference type="SAM" id="Phobius"/>
    </source>
</evidence>
<evidence type="ECO:0000313" key="8">
    <source>
        <dbReference type="Proteomes" id="UP001159405"/>
    </source>
</evidence>
<evidence type="ECO:0000256" key="1">
    <source>
        <dbReference type="ARBA" id="ARBA00004141"/>
    </source>
</evidence>
<evidence type="ECO:0000256" key="3">
    <source>
        <dbReference type="ARBA" id="ARBA00022989"/>
    </source>
</evidence>
<organism evidence="7 8">
    <name type="scientific">Porites lobata</name>
    <dbReference type="NCBI Taxonomy" id="104759"/>
    <lineage>
        <taxon>Eukaryota</taxon>
        <taxon>Metazoa</taxon>
        <taxon>Cnidaria</taxon>
        <taxon>Anthozoa</taxon>
        <taxon>Hexacorallia</taxon>
        <taxon>Scleractinia</taxon>
        <taxon>Fungiina</taxon>
        <taxon>Poritidae</taxon>
        <taxon>Porites</taxon>
    </lineage>
</organism>
<feature type="transmembrane region" description="Helical" evidence="5">
    <location>
        <begin position="97"/>
        <end position="118"/>
    </location>
</feature>
<keyword evidence="8" id="KW-1185">Reference proteome</keyword>
<gene>
    <name evidence="7" type="ORF">PLOB_00035702</name>
</gene>
<keyword evidence="3 5" id="KW-1133">Transmembrane helix</keyword>
<name>A0ABN8MYK5_9CNID</name>
<feature type="domain" description="Amino acid transporter transmembrane" evidence="6">
    <location>
        <begin position="72"/>
        <end position="123"/>
    </location>
</feature>
<proteinExistence type="predicted"/>
<feature type="domain" description="Amino acid transporter transmembrane" evidence="6">
    <location>
        <begin position="151"/>
        <end position="559"/>
    </location>
</feature>
<dbReference type="Proteomes" id="UP001159405">
    <property type="component" value="Unassembled WGS sequence"/>
</dbReference>
<dbReference type="PANTHER" id="PTHR22950:SF700">
    <property type="entry name" value="AMINO ACID TRANSPORTER TRANSMEMBRANE DOMAIN-CONTAINING PROTEIN"/>
    <property type="match status" value="1"/>
</dbReference>
<keyword evidence="2 5" id="KW-0812">Transmembrane</keyword>
<evidence type="ECO:0000259" key="6">
    <source>
        <dbReference type="Pfam" id="PF01490"/>
    </source>
</evidence>
<feature type="transmembrane region" description="Helical" evidence="5">
    <location>
        <begin position="383"/>
        <end position="404"/>
    </location>
</feature>
<protein>
    <recommendedName>
        <fullName evidence="6">Amino acid transporter transmembrane domain-containing protein</fullName>
    </recommendedName>
</protein>
<feature type="transmembrane region" description="Helical" evidence="5">
    <location>
        <begin position="539"/>
        <end position="562"/>
    </location>
</feature>
<keyword evidence="4 5" id="KW-0472">Membrane</keyword>
<feature type="transmembrane region" description="Helical" evidence="5">
    <location>
        <begin position="478"/>
        <end position="495"/>
    </location>
</feature>
<reference evidence="7 8" key="1">
    <citation type="submission" date="2022-05" db="EMBL/GenBank/DDBJ databases">
        <authorList>
            <consortium name="Genoscope - CEA"/>
            <person name="William W."/>
        </authorList>
    </citation>
    <scope>NUCLEOTIDE SEQUENCE [LARGE SCALE GENOMIC DNA]</scope>
</reference>
<feature type="transmembrane region" description="Helical" evidence="5">
    <location>
        <begin position="169"/>
        <end position="192"/>
    </location>
</feature>
<dbReference type="Pfam" id="PF01490">
    <property type="entry name" value="Aa_trans"/>
    <property type="match status" value="2"/>
</dbReference>
<dbReference type="PANTHER" id="PTHR22950">
    <property type="entry name" value="AMINO ACID TRANSPORTER"/>
    <property type="match status" value="1"/>
</dbReference>
<feature type="transmembrane region" description="Helical" evidence="5">
    <location>
        <begin position="501"/>
        <end position="527"/>
    </location>
</feature>
<dbReference type="EMBL" id="CALNXK010000005">
    <property type="protein sequence ID" value="CAH3036989.1"/>
    <property type="molecule type" value="Genomic_DNA"/>
</dbReference>
<dbReference type="InterPro" id="IPR013057">
    <property type="entry name" value="AA_transpt_TM"/>
</dbReference>